<dbReference type="InterPro" id="IPR052769">
    <property type="entry name" value="TPR_domain_protein"/>
</dbReference>
<feature type="repeat" description="TPR" evidence="3">
    <location>
        <begin position="65"/>
        <end position="98"/>
    </location>
</feature>
<dbReference type="AlphaFoldDB" id="A0A1D1ZNE5"/>
<dbReference type="InterPro" id="IPR013105">
    <property type="entry name" value="TPR_2"/>
</dbReference>
<dbReference type="SUPFAM" id="SSF48452">
    <property type="entry name" value="TPR-like"/>
    <property type="match status" value="1"/>
</dbReference>
<feature type="repeat" description="TPR" evidence="3">
    <location>
        <begin position="137"/>
        <end position="170"/>
    </location>
</feature>
<evidence type="ECO:0000256" key="4">
    <source>
        <dbReference type="SAM" id="MobiDB-lite"/>
    </source>
</evidence>
<feature type="region of interest" description="Disordered" evidence="4">
    <location>
        <begin position="1"/>
        <end position="62"/>
    </location>
</feature>
<dbReference type="SMART" id="SM00028">
    <property type="entry name" value="TPR"/>
    <property type="match status" value="3"/>
</dbReference>
<feature type="compositionally biased region" description="Low complexity" evidence="4">
    <location>
        <begin position="12"/>
        <end position="21"/>
    </location>
</feature>
<name>A0A1D1ZNE5_AUXPR</name>
<dbReference type="EMBL" id="GDKF01010251">
    <property type="protein sequence ID" value="JAT68371.1"/>
    <property type="molecule type" value="Transcribed_RNA"/>
</dbReference>
<dbReference type="Gene3D" id="1.25.40.10">
    <property type="entry name" value="Tetratricopeptide repeat domain"/>
    <property type="match status" value="1"/>
</dbReference>
<evidence type="ECO:0000313" key="5">
    <source>
        <dbReference type="EMBL" id="JAT68371.1"/>
    </source>
</evidence>
<keyword evidence="2 3" id="KW-0802">TPR repeat</keyword>
<keyword evidence="1" id="KW-0677">Repeat</keyword>
<reference evidence="5" key="1">
    <citation type="submission" date="2015-08" db="EMBL/GenBank/DDBJ databases">
        <authorList>
            <person name="Babu N.S."/>
            <person name="Beckwith C.J."/>
            <person name="Beseler K.G."/>
            <person name="Brison A."/>
            <person name="Carone J.V."/>
            <person name="Caskin T.P."/>
            <person name="Diamond M."/>
            <person name="Durham M.E."/>
            <person name="Foxe J.M."/>
            <person name="Go M."/>
            <person name="Henderson B.A."/>
            <person name="Jones I.B."/>
            <person name="McGettigan J.A."/>
            <person name="Micheletti S.J."/>
            <person name="Nasrallah M.E."/>
            <person name="Ortiz D."/>
            <person name="Piller C.R."/>
            <person name="Privatt S.R."/>
            <person name="Schneider S.L."/>
            <person name="Sharp S."/>
            <person name="Smith T.C."/>
            <person name="Stanton J.D."/>
            <person name="Ullery H.E."/>
            <person name="Wilson R.J."/>
            <person name="Serrano M.G."/>
            <person name="Buck G."/>
            <person name="Lee V."/>
            <person name="Wang Y."/>
            <person name="Carvalho R."/>
            <person name="Voegtly L."/>
            <person name="Shi R."/>
            <person name="Duckworth R."/>
            <person name="Johnson A."/>
            <person name="Loviza R."/>
            <person name="Walstead R."/>
            <person name="Shah Z."/>
            <person name="Kiflezghi M."/>
            <person name="Wade K."/>
            <person name="Ball S.L."/>
            <person name="Bradley K.W."/>
            <person name="Asai D.J."/>
            <person name="Bowman C.A."/>
            <person name="Russell D.A."/>
            <person name="Pope W.H."/>
            <person name="Jacobs-Sera D."/>
            <person name="Hendrix R.W."/>
            <person name="Hatfull G.F."/>
        </authorList>
    </citation>
    <scope>NUCLEOTIDE SEQUENCE</scope>
</reference>
<gene>
    <name evidence="5" type="ORF">g.24707</name>
</gene>
<protein>
    <submittedName>
        <fullName evidence="5">Uncharacterized protein</fullName>
    </submittedName>
</protein>
<evidence type="ECO:0000256" key="1">
    <source>
        <dbReference type="ARBA" id="ARBA00022737"/>
    </source>
</evidence>
<accession>A0A1D1ZNE5</accession>
<proteinExistence type="predicted"/>
<sequence length="234" mass="25247">MAVVFEDVTDQPEATPTSTESEPPKTDSITYSDAPIVIPDPSGDVPEECEANAASSSEQDPIEQAEALKAEGNTYFKTGDDEKAYELYTAALEVAPAEATQRAVYHCNRAACSLRLARHAEVVTDCSHALELDPTYGKALMRRAAAYEALDDLEHALLDFDKAVELDAGNSAAGAAAARLRPVVEERREKLKDEMLGKLKELGNTVLGKFGMSLDNFKAEKDPATGSYSIKFGQ</sequence>
<dbReference type="InterPro" id="IPR011990">
    <property type="entry name" value="TPR-like_helical_dom_sf"/>
</dbReference>
<dbReference type="PROSITE" id="PS50005">
    <property type="entry name" value="TPR"/>
    <property type="match status" value="2"/>
</dbReference>
<organism evidence="5">
    <name type="scientific">Auxenochlorella protothecoides</name>
    <name type="common">Green microalga</name>
    <name type="synonym">Chlorella protothecoides</name>
    <dbReference type="NCBI Taxonomy" id="3075"/>
    <lineage>
        <taxon>Eukaryota</taxon>
        <taxon>Viridiplantae</taxon>
        <taxon>Chlorophyta</taxon>
        <taxon>core chlorophytes</taxon>
        <taxon>Trebouxiophyceae</taxon>
        <taxon>Chlorellales</taxon>
        <taxon>Chlorellaceae</taxon>
        <taxon>Auxenochlorella</taxon>
    </lineage>
</organism>
<evidence type="ECO:0000256" key="3">
    <source>
        <dbReference type="PROSITE-ProRule" id="PRU00339"/>
    </source>
</evidence>
<dbReference type="InterPro" id="IPR019734">
    <property type="entry name" value="TPR_rpt"/>
</dbReference>
<dbReference type="PANTHER" id="PTHR46014">
    <property type="entry name" value="TETRATRICOPEPTIDE REPEAT PROTEIN 1"/>
    <property type="match status" value="1"/>
</dbReference>
<dbReference type="Pfam" id="PF13181">
    <property type="entry name" value="TPR_8"/>
    <property type="match status" value="1"/>
</dbReference>
<evidence type="ECO:0000256" key="2">
    <source>
        <dbReference type="ARBA" id="ARBA00022803"/>
    </source>
</evidence>
<dbReference type="Pfam" id="PF07719">
    <property type="entry name" value="TPR_2"/>
    <property type="match status" value="1"/>
</dbReference>
<dbReference type="PANTHER" id="PTHR46014:SF1">
    <property type="entry name" value="TETRATRICOPEPTIDE REPEAT PROTEIN 1"/>
    <property type="match status" value="1"/>
</dbReference>